<feature type="region of interest" description="Disordered" evidence="1">
    <location>
        <begin position="39"/>
        <end position="58"/>
    </location>
</feature>
<evidence type="ECO:0000256" key="1">
    <source>
        <dbReference type="SAM" id="MobiDB-lite"/>
    </source>
</evidence>
<dbReference type="Proteomes" id="UP000245768">
    <property type="component" value="Unassembled WGS sequence"/>
</dbReference>
<accession>A0A316YIA7</accession>
<gene>
    <name evidence="2" type="ORF">FA10DRAFT_288327</name>
</gene>
<dbReference type="EMBL" id="KZ819638">
    <property type="protein sequence ID" value="PWN88806.1"/>
    <property type="molecule type" value="Genomic_DNA"/>
</dbReference>
<name>A0A316YIA7_9BASI</name>
<dbReference type="AlphaFoldDB" id="A0A316YIA7"/>
<dbReference type="RefSeq" id="XP_025376004.1">
    <property type="nucleotide sequence ID" value="XM_025524199.1"/>
</dbReference>
<feature type="compositionally biased region" description="Low complexity" evidence="1">
    <location>
        <begin position="47"/>
        <end position="58"/>
    </location>
</feature>
<dbReference type="GeneID" id="37046115"/>
<proteinExistence type="predicted"/>
<protein>
    <submittedName>
        <fullName evidence="2">Uncharacterized protein</fullName>
    </submittedName>
</protein>
<sequence length="153" mass="15333">MGVDAFFSTNKEINAGGTKYADFMKDWIVKAMQATTQIPGGNSSTHPINGGPNNPGIKPPNVTVWSVPAQMKAVMYELRPNQPADVQGNNAISVSISCPKPKETANLCAVAGSLIALAAAVLGVFTEGITTSLLGAVGATAGAGGAGCGAATS</sequence>
<evidence type="ECO:0000313" key="2">
    <source>
        <dbReference type="EMBL" id="PWN88806.1"/>
    </source>
</evidence>
<reference evidence="2 3" key="1">
    <citation type="journal article" date="2018" name="Mol. Biol. Evol.">
        <title>Broad Genomic Sampling Reveals a Smut Pathogenic Ancestry of the Fungal Clade Ustilaginomycotina.</title>
        <authorList>
            <person name="Kijpornyongpan T."/>
            <person name="Mondo S.J."/>
            <person name="Barry K."/>
            <person name="Sandor L."/>
            <person name="Lee J."/>
            <person name="Lipzen A."/>
            <person name="Pangilinan J."/>
            <person name="LaButti K."/>
            <person name="Hainaut M."/>
            <person name="Henrissat B."/>
            <person name="Grigoriev I.V."/>
            <person name="Spatafora J.W."/>
            <person name="Aime M.C."/>
        </authorList>
    </citation>
    <scope>NUCLEOTIDE SEQUENCE [LARGE SCALE GENOMIC DNA]</scope>
    <source>
        <strain evidence="2 3">MCA 4198</strain>
    </source>
</reference>
<dbReference type="InParanoid" id="A0A316YIA7"/>
<organism evidence="2 3">
    <name type="scientific">Acaromyces ingoldii</name>
    <dbReference type="NCBI Taxonomy" id="215250"/>
    <lineage>
        <taxon>Eukaryota</taxon>
        <taxon>Fungi</taxon>
        <taxon>Dikarya</taxon>
        <taxon>Basidiomycota</taxon>
        <taxon>Ustilaginomycotina</taxon>
        <taxon>Exobasidiomycetes</taxon>
        <taxon>Exobasidiales</taxon>
        <taxon>Cryptobasidiaceae</taxon>
        <taxon>Acaromyces</taxon>
    </lineage>
</organism>
<evidence type="ECO:0000313" key="3">
    <source>
        <dbReference type="Proteomes" id="UP000245768"/>
    </source>
</evidence>
<keyword evidence="3" id="KW-1185">Reference proteome</keyword>